<reference evidence="4 6" key="2">
    <citation type="journal article" date="2014" name="BMC Genomics">
        <title>An improved genome release (version Mt4.0) for the model legume Medicago truncatula.</title>
        <authorList>
            <person name="Tang H."/>
            <person name="Krishnakumar V."/>
            <person name="Bidwell S."/>
            <person name="Rosen B."/>
            <person name="Chan A."/>
            <person name="Zhou S."/>
            <person name="Gentzbittel L."/>
            <person name="Childs K.L."/>
            <person name="Yandell M."/>
            <person name="Gundlach H."/>
            <person name="Mayer K.F."/>
            <person name="Schwartz D.C."/>
            <person name="Town C.D."/>
        </authorList>
    </citation>
    <scope>GENOME REANNOTATION</scope>
    <source>
        <strain evidence="4">A17</strain>
        <strain evidence="5 6">cv. Jemalong A17</strain>
    </source>
</reference>
<organism evidence="4 6">
    <name type="scientific">Medicago truncatula</name>
    <name type="common">Barrel medic</name>
    <name type="synonym">Medicago tribuloides</name>
    <dbReference type="NCBI Taxonomy" id="3880"/>
    <lineage>
        <taxon>Eukaryota</taxon>
        <taxon>Viridiplantae</taxon>
        <taxon>Streptophyta</taxon>
        <taxon>Embryophyta</taxon>
        <taxon>Tracheophyta</taxon>
        <taxon>Spermatophyta</taxon>
        <taxon>Magnoliopsida</taxon>
        <taxon>eudicotyledons</taxon>
        <taxon>Gunneridae</taxon>
        <taxon>Pentapetalae</taxon>
        <taxon>rosids</taxon>
        <taxon>fabids</taxon>
        <taxon>Fabales</taxon>
        <taxon>Fabaceae</taxon>
        <taxon>Papilionoideae</taxon>
        <taxon>50 kb inversion clade</taxon>
        <taxon>NPAAA clade</taxon>
        <taxon>Hologalegina</taxon>
        <taxon>IRL clade</taxon>
        <taxon>Trifolieae</taxon>
        <taxon>Medicago</taxon>
    </lineage>
</organism>
<dbReference type="InterPro" id="IPR053772">
    <property type="entry name" value="At1g61320/At1g61330-like"/>
</dbReference>
<dbReference type="Pfam" id="PF08387">
    <property type="entry name" value="FBD"/>
    <property type="match status" value="1"/>
</dbReference>
<dbReference type="Pfam" id="PF00646">
    <property type="entry name" value="F-box"/>
    <property type="match status" value="1"/>
</dbReference>
<dbReference type="EnsemblPlants" id="KEH38468">
    <property type="protein sequence ID" value="KEH38468"/>
    <property type="gene ID" value="MTR_2g072240"/>
</dbReference>
<sequence>MGEGADEEEDLFNNLPDVFLTYIVSFLPATDAARTSVLSHRWKTMWKYSSRLSFDQREMLKSLIKVYIEKYDQNKRIELAMLRREIPLKYANAFLDPIARAALLMKSTIDNHIGPLKNCSIRHMLESCASGDVVRWMKKLLEKGVVNVSLELESHDLQNISCHLTIFGEILCMPFDVLTSFKVLELKNYYLKTTLSPNSHQVLNTLTLNNIRVESNDFENILSQCSSLENLTLKKCNLFGDGVKIDSPSLKYFKFFDMTVHKMLISATKIEVIEIGTIICYNEDLIFETPNLHVIRICNDVKNLGRHLATRDIVEICSGISVNMDYIYNGGVTDQNDNACLPYPGVLFWEKREPCRCVIYQLKSLCIRGYTGGEFEYEFVKYLILNGGVIENITLWFLDDCSWNKVVATNCLLSYPKLSSKLSFDLKPGAIFARKYSGSFNKWVTTLR</sequence>
<dbReference type="InterPro" id="IPR036047">
    <property type="entry name" value="F-box-like_dom_sf"/>
</dbReference>
<dbReference type="InterPro" id="IPR001810">
    <property type="entry name" value="F-box_dom"/>
</dbReference>
<dbReference type="Proteomes" id="UP000002051">
    <property type="component" value="Chromosome 2"/>
</dbReference>
<dbReference type="InterPro" id="IPR053781">
    <property type="entry name" value="F-box_AtFBL13-like"/>
</dbReference>
<proteinExistence type="predicted"/>
<name>A0A072VAP0_MEDTR</name>
<dbReference type="EMBL" id="CM001218">
    <property type="protein sequence ID" value="KEH38468.1"/>
    <property type="molecule type" value="Genomic_DNA"/>
</dbReference>
<accession>A0A072VAP0</accession>
<feature type="domain" description="F-box" evidence="1">
    <location>
        <begin position="13"/>
        <end position="50"/>
    </location>
</feature>
<evidence type="ECO:0000259" key="2">
    <source>
        <dbReference type="Pfam" id="PF08387"/>
    </source>
</evidence>
<evidence type="ECO:0000313" key="6">
    <source>
        <dbReference type="Proteomes" id="UP000002051"/>
    </source>
</evidence>
<dbReference type="SUPFAM" id="SSF81383">
    <property type="entry name" value="F-box domain"/>
    <property type="match status" value="1"/>
</dbReference>
<keyword evidence="6" id="KW-1185">Reference proteome</keyword>
<evidence type="ECO:0000313" key="5">
    <source>
        <dbReference type="EnsemblPlants" id="KEH38468"/>
    </source>
</evidence>
<gene>
    <name evidence="4" type="ordered locus">MTR_2g072240</name>
</gene>
<evidence type="ECO:0000259" key="3">
    <source>
        <dbReference type="Pfam" id="PF24758"/>
    </source>
</evidence>
<dbReference type="HOGENOM" id="CLU_010721_1_3_1"/>
<reference evidence="4 6" key="1">
    <citation type="journal article" date="2011" name="Nature">
        <title>The Medicago genome provides insight into the evolution of rhizobial symbioses.</title>
        <authorList>
            <person name="Young N.D."/>
            <person name="Debelle F."/>
            <person name="Oldroyd G.E."/>
            <person name="Geurts R."/>
            <person name="Cannon S.B."/>
            <person name="Udvardi M.K."/>
            <person name="Benedito V.A."/>
            <person name="Mayer K.F."/>
            <person name="Gouzy J."/>
            <person name="Schoof H."/>
            <person name="Van de Peer Y."/>
            <person name="Proost S."/>
            <person name="Cook D.R."/>
            <person name="Meyers B.C."/>
            <person name="Spannagl M."/>
            <person name="Cheung F."/>
            <person name="De Mita S."/>
            <person name="Krishnakumar V."/>
            <person name="Gundlach H."/>
            <person name="Zhou S."/>
            <person name="Mudge J."/>
            <person name="Bharti A.K."/>
            <person name="Murray J.D."/>
            <person name="Naoumkina M.A."/>
            <person name="Rosen B."/>
            <person name="Silverstein K.A."/>
            <person name="Tang H."/>
            <person name="Rombauts S."/>
            <person name="Zhao P.X."/>
            <person name="Zhou P."/>
            <person name="Barbe V."/>
            <person name="Bardou P."/>
            <person name="Bechner M."/>
            <person name="Bellec A."/>
            <person name="Berger A."/>
            <person name="Berges H."/>
            <person name="Bidwell S."/>
            <person name="Bisseling T."/>
            <person name="Choisne N."/>
            <person name="Couloux A."/>
            <person name="Denny R."/>
            <person name="Deshpande S."/>
            <person name="Dai X."/>
            <person name="Doyle J.J."/>
            <person name="Dudez A.M."/>
            <person name="Farmer A.D."/>
            <person name="Fouteau S."/>
            <person name="Franken C."/>
            <person name="Gibelin C."/>
            <person name="Gish J."/>
            <person name="Goldstein S."/>
            <person name="Gonzalez A.J."/>
            <person name="Green P.J."/>
            <person name="Hallab A."/>
            <person name="Hartog M."/>
            <person name="Hua A."/>
            <person name="Humphray S.J."/>
            <person name="Jeong D.H."/>
            <person name="Jing Y."/>
            <person name="Jocker A."/>
            <person name="Kenton S.M."/>
            <person name="Kim D.J."/>
            <person name="Klee K."/>
            <person name="Lai H."/>
            <person name="Lang C."/>
            <person name="Lin S."/>
            <person name="Macmil S.L."/>
            <person name="Magdelenat G."/>
            <person name="Matthews L."/>
            <person name="McCorrison J."/>
            <person name="Monaghan E.L."/>
            <person name="Mun J.H."/>
            <person name="Najar F.Z."/>
            <person name="Nicholson C."/>
            <person name="Noirot C."/>
            <person name="O'Bleness M."/>
            <person name="Paule C.R."/>
            <person name="Poulain J."/>
            <person name="Prion F."/>
            <person name="Qin B."/>
            <person name="Qu C."/>
            <person name="Retzel E.F."/>
            <person name="Riddle C."/>
            <person name="Sallet E."/>
            <person name="Samain S."/>
            <person name="Samson N."/>
            <person name="Sanders I."/>
            <person name="Saurat O."/>
            <person name="Scarpelli C."/>
            <person name="Schiex T."/>
            <person name="Segurens B."/>
            <person name="Severin A.J."/>
            <person name="Sherrier D.J."/>
            <person name="Shi R."/>
            <person name="Sims S."/>
            <person name="Singer S.R."/>
            <person name="Sinharoy S."/>
            <person name="Sterck L."/>
            <person name="Viollet A."/>
            <person name="Wang B.B."/>
            <person name="Wang K."/>
            <person name="Wang M."/>
            <person name="Wang X."/>
            <person name="Warfsmann J."/>
            <person name="Weissenbach J."/>
            <person name="White D.D."/>
            <person name="White J.D."/>
            <person name="Wiley G.B."/>
            <person name="Wincker P."/>
            <person name="Xing Y."/>
            <person name="Yang L."/>
            <person name="Yao Z."/>
            <person name="Ying F."/>
            <person name="Zhai J."/>
            <person name="Zhou L."/>
            <person name="Zuber A."/>
            <person name="Denarie J."/>
            <person name="Dixon R.A."/>
            <person name="May G.D."/>
            <person name="Schwartz D.C."/>
            <person name="Rogers J."/>
            <person name="Quetier F."/>
            <person name="Town C.D."/>
            <person name="Roe B.A."/>
        </authorList>
    </citation>
    <scope>NUCLEOTIDE SEQUENCE [LARGE SCALE GENOMIC DNA]</scope>
    <source>
        <strain evidence="4">A17</strain>
        <strain evidence="5 6">cv. Jemalong A17</strain>
    </source>
</reference>
<dbReference type="AlphaFoldDB" id="A0A072VAP0"/>
<dbReference type="CDD" id="cd22160">
    <property type="entry name" value="F-box_AtFBL13-like"/>
    <property type="match status" value="1"/>
</dbReference>
<protein>
    <submittedName>
        <fullName evidence="4">FBD, F-box and LRR protein</fullName>
    </submittedName>
</protein>
<evidence type="ECO:0000313" key="4">
    <source>
        <dbReference type="EMBL" id="KEH38468.1"/>
    </source>
</evidence>
<dbReference type="PANTHER" id="PTHR34145:SF69">
    <property type="entry name" value="FBD DOMAIN-CONTAINING PROTEIN"/>
    <property type="match status" value="1"/>
</dbReference>
<dbReference type="InterPro" id="IPR006566">
    <property type="entry name" value="FBD"/>
</dbReference>
<feature type="domain" description="F-box/LRR-repeat protein 15/At3g58940/PEG3-like LRR" evidence="3">
    <location>
        <begin position="135"/>
        <end position="266"/>
    </location>
</feature>
<evidence type="ECO:0000259" key="1">
    <source>
        <dbReference type="Pfam" id="PF00646"/>
    </source>
</evidence>
<dbReference type="InterPro" id="IPR055411">
    <property type="entry name" value="LRR_FXL15/At3g58940/PEG3-like"/>
</dbReference>
<reference evidence="5" key="3">
    <citation type="submission" date="2015-04" db="UniProtKB">
        <authorList>
            <consortium name="EnsemblPlants"/>
        </authorList>
    </citation>
    <scope>IDENTIFICATION</scope>
    <source>
        <strain evidence="5">cv. Jemalong A17</strain>
    </source>
</reference>
<dbReference type="Pfam" id="PF24758">
    <property type="entry name" value="LRR_At5g56370"/>
    <property type="match status" value="1"/>
</dbReference>
<dbReference type="PANTHER" id="PTHR34145">
    <property type="entry name" value="OS02G0105600 PROTEIN"/>
    <property type="match status" value="1"/>
</dbReference>
<feature type="domain" description="FBD" evidence="2">
    <location>
        <begin position="352"/>
        <end position="395"/>
    </location>
</feature>
<dbReference type="Gene3D" id="1.20.1280.50">
    <property type="match status" value="1"/>
</dbReference>